<keyword evidence="3" id="KW-0804">Transcription</keyword>
<dbReference type="SUPFAM" id="SSF51215">
    <property type="entry name" value="Regulatory protein AraC"/>
    <property type="match status" value="1"/>
</dbReference>
<keyword evidence="1" id="KW-0805">Transcription regulation</keyword>
<evidence type="ECO:0000256" key="3">
    <source>
        <dbReference type="ARBA" id="ARBA00023163"/>
    </source>
</evidence>
<feature type="domain" description="HTH araC/xylS-type" evidence="4">
    <location>
        <begin position="185"/>
        <end position="283"/>
    </location>
</feature>
<dbReference type="CDD" id="cd02208">
    <property type="entry name" value="cupin_RmlC-like"/>
    <property type="match status" value="1"/>
</dbReference>
<dbReference type="SMART" id="SM00342">
    <property type="entry name" value="HTH_ARAC"/>
    <property type="match status" value="1"/>
</dbReference>
<dbReference type="Pfam" id="PF12833">
    <property type="entry name" value="HTH_18"/>
    <property type="match status" value="1"/>
</dbReference>
<evidence type="ECO:0000313" key="5">
    <source>
        <dbReference type="EMBL" id="MFC7750897.1"/>
    </source>
</evidence>
<evidence type="ECO:0000256" key="2">
    <source>
        <dbReference type="ARBA" id="ARBA00023125"/>
    </source>
</evidence>
<dbReference type="InterPro" id="IPR003313">
    <property type="entry name" value="AraC-bd"/>
</dbReference>
<organism evidence="5 6">
    <name type="scientific">Paenibacillus thermoaerophilus</name>
    <dbReference type="NCBI Taxonomy" id="1215385"/>
    <lineage>
        <taxon>Bacteria</taxon>
        <taxon>Bacillati</taxon>
        <taxon>Bacillota</taxon>
        <taxon>Bacilli</taxon>
        <taxon>Bacillales</taxon>
        <taxon>Paenibacillaceae</taxon>
        <taxon>Paenibacillus</taxon>
    </lineage>
</organism>
<dbReference type="Gene3D" id="1.10.10.60">
    <property type="entry name" value="Homeodomain-like"/>
    <property type="match status" value="2"/>
</dbReference>
<gene>
    <name evidence="5" type="ORF">ACFQWB_13300</name>
</gene>
<dbReference type="PROSITE" id="PS01124">
    <property type="entry name" value="HTH_ARAC_FAMILY_2"/>
    <property type="match status" value="1"/>
</dbReference>
<dbReference type="RefSeq" id="WP_170209485.1">
    <property type="nucleotide sequence ID" value="NZ_JBHTGQ010000031.1"/>
</dbReference>
<evidence type="ECO:0000259" key="4">
    <source>
        <dbReference type="PROSITE" id="PS01124"/>
    </source>
</evidence>
<protein>
    <submittedName>
        <fullName evidence="5">Helix-turn-helix domain-containing protein</fullName>
    </submittedName>
</protein>
<dbReference type="PANTHER" id="PTHR43280">
    <property type="entry name" value="ARAC-FAMILY TRANSCRIPTIONAL REGULATOR"/>
    <property type="match status" value="1"/>
</dbReference>
<dbReference type="SUPFAM" id="SSF46689">
    <property type="entry name" value="Homeodomain-like"/>
    <property type="match status" value="2"/>
</dbReference>
<dbReference type="Gene3D" id="2.60.120.10">
    <property type="entry name" value="Jelly Rolls"/>
    <property type="match status" value="1"/>
</dbReference>
<sequence length="290" mass="33866">MMTQDPRKDADPGVLHYAYRVRTPASYWFHAHQGIELLYVYEGQGEIMLDNRTYPLSAGTLVWFQPYQMHRVEAPLHAELQYTRTILTFDPHFLEPYLGPFPELRSYFYWLWKGNLPQQVFAVAEDNPLPGLLDELHEAVADGLEGTEEDHALLLLRLIRLLKRRVMPAAPADGSDSRRVQRYMESMQEWLERNFHLPFSLEAMASDLHLSPYHVSHLFKKSTGMTISRYLTLRRIREACSLLANTSKSVREIAWETGRLNSAYFCKIFKEHKGMSPENYRKAFRQSRNG</sequence>
<evidence type="ECO:0000256" key="1">
    <source>
        <dbReference type="ARBA" id="ARBA00023015"/>
    </source>
</evidence>
<comment type="caution">
    <text evidence="5">The sequence shown here is derived from an EMBL/GenBank/DDBJ whole genome shotgun (WGS) entry which is preliminary data.</text>
</comment>
<accession>A0ABW2V437</accession>
<dbReference type="Proteomes" id="UP001596528">
    <property type="component" value="Unassembled WGS sequence"/>
</dbReference>
<keyword evidence="2" id="KW-0238">DNA-binding</keyword>
<name>A0ABW2V437_9BACL</name>
<proteinExistence type="predicted"/>
<evidence type="ECO:0000313" key="6">
    <source>
        <dbReference type="Proteomes" id="UP001596528"/>
    </source>
</evidence>
<dbReference type="Pfam" id="PF02311">
    <property type="entry name" value="AraC_binding"/>
    <property type="match status" value="1"/>
</dbReference>
<dbReference type="InterPro" id="IPR037923">
    <property type="entry name" value="HTH-like"/>
</dbReference>
<dbReference type="InterPro" id="IPR009057">
    <property type="entry name" value="Homeodomain-like_sf"/>
</dbReference>
<dbReference type="InterPro" id="IPR018060">
    <property type="entry name" value="HTH_AraC"/>
</dbReference>
<keyword evidence="6" id="KW-1185">Reference proteome</keyword>
<dbReference type="InterPro" id="IPR014710">
    <property type="entry name" value="RmlC-like_jellyroll"/>
</dbReference>
<dbReference type="PANTHER" id="PTHR43280:SF2">
    <property type="entry name" value="HTH-TYPE TRANSCRIPTIONAL REGULATOR EXSA"/>
    <property type="match status" value="1"/>
</dbReference>
<reference evidence="6" key="1">
    <citation type="journal article" date="2019" name="Int. J. Syst. Evol. Microbiol.">
        <title>The Global Catalogue of Microorganisms (GCM) 10K type strain sequencing project: providing services to taxonomists for standard genome sequencing and annotation.</title>
        <authorList>
            <consortium name="The Broad Institute Genomics Platform"/>
            <consortium name="The Broad Institute Genome Sequencing Center for Infectious Disease"/>
            <person name="Wu L."/>
            <person name="Ma J."/>
        </authorList>
    </citation>
    <scope>NUCLEOTIDE SEQUENCE [LARGE SCALE GENOMIC DNA]</scope>
    <source>
        <strain evidence="6">JCM 18657</strain>
    </source>
</reference>
<dbReference type="EMBL" id="JBHTGQ010000031">
    <property type="protein sequence ID" value="MFC7750897.1"/>
    <property type="molecule type" value="Genomic_DNA"/>
</dbReference>